<keyword evidence="5 9" id="KW-0521">NADP</keyword>
<evidence type="ECO:0000256" key="3">
    <source>
        <dbReference type="ARBA" id="ARBA00013014"/>
    </source>
</evidence>
<evidence type="ECO:0000256" key="5">
    <source>
        <dbReference type="ARBA" id="ARBA00022857"/>
    </source>
</evidence>
<dbReference type="Pfam" id="PF02558">
    <property type="entry name" value="ApbA"/>
    <property type="match status" value="1"/>
</dbReference>
<dbReference type="InterPro" id="IPR013328">
    <property type="entry name" value="6PGD_dom2"/>
</dbReference>
<evidence type="ECO:0000256" key="6">
    <source>
        <dbReference type="ARBA" id="ARBA00023002"/>
    </source>
</evidence>
<dbReference type="InterPro" id="IPR036291">
    <property type="entry name" value="NAD(P)-bd_dom_sf"/>
</dbReference>
<dbReference type="InterPro" id="IPR013332">
    <property type="entry name" value="KPR_N"/>
</dbReference>
<feature type="domain" description="Ketopantoate reductase N-terminal" evidence="10">
    <location>
        <begin position="7"/>
        <end position="158"/>
    </location>
</feature>
<evidence type="ECO:0000256" key="7">
    <source>
        <dbReference type="ARBA" id="ARBA00032024"/>
    </source>
</evidence>
<evidence type="ECO:0000259" key="11">
    <source>
        <dbReference type="Pfam" id="PF08546"/>
    </source>
</evidence>
<dbReference type="Gene3D" id="3.40.50.720">
    <property type="entry name" value="NAD(P)-binding Rossmann-like Domain"/>
    <property type="match status" value="1"/>
</dbReference>
<dbReference type="Proteomes" id="UP000031246">
    <property type="component" value="Unassembled WGS sequence"/>
</dbReference>
<dbReference type="InterPro" id="IPR008927">
    <property type="entry name" value="6-PGluconate_DH-like_C_sf"/>
</dbReference>
<dbReference type="EMBL" id="JSYN01000018">
    <property type="protein sequence ID" value="KIA92811.1"/>
    <property type="molecule type" value="Genomic_DNA"/>
</dbReference>
<keyword evidence="13" id="KW-1185">Reference proteome</keyword>
<evidence type="ECO:0000259" key="10">
    <source>
        <dbReference type="Pfam" id="PF02558"/>
    </source>
</evidence>
<evidence type="ECO:0000256" key="4">
    <source>
        <dbReference type="ARBA" id="ARBA00019465"/>
    </source>
</evidence>
<dbReference type="GO" id="GO:0005737">
    <property type="term" value="C:cytoplasm"/>
    <property type="evidence" value="ECO:0007669"/>
    <property type="project" value="TreeGrafter"/>
</dbReference>
<evidence type="ECO:0000313" key="12">
    <source>
        <dbReference type="EMBL" id="KIA92811.1"/>
    </source>
</evidence>
<name>A0A0C1D6Q9_9SPHI</name>
<dbReference type="SUPFAM" id="SSF48179">
    <property type="entry name" value="6-phosphogluconate dehydrogenase C-terminal domain-like"/>
    <property type="match status" value="1"/>
</dbReference>
<gene>
    <name evidence="12" type="ORF">OC25_15600</name>
</gene>
<dbReference type="OrthoDB" id="9796561at2"/>
<evidence type="ECO:0000256" key="1">
    <source>
        <dbReference type="ARBA" id="ARBA00004994"/>
    </source>
</evidence>
<dbReference type="InterPro" id="IPR003710">
    <property type="entry name" value="ApbA"/>
</dbReference>
<dbReference type="GO" id="GO:0015940">
    <property type="term" value="P:pantothenate biosynthetic process"/>
    <property type="evidence" value="ECO:0007669"/>
    <property type="project" value="UniProtKB-UniPathway"/>
</dbReference>
<dbReference type="NCBIfam" id="TIGR00745">
    <property type="entry name" value="apbA_panE"/>
    <property type="match status" value="1"/>
</dbReference>
<dbReference type="GO" id="GO:0008677">
    <property type="term" value="F:2-dehydropantoate 2-reductase activity"/>
    <property type="evidence" value="ECO:0007669"/>
    <property type="project" value="UniProtKB-EC"/>
</dbReference>
<dbReference type="Gene3D" id="1.10.1040.10">
    <property type="entry name" value="N-(1-d-carboxylethyl)-l-norvaline Dehydrogenase, domain 2"/>
    <property type="match status" value="1"/>
</dbReference>
<comment type="similarity">
    <text evidence="2 9">Belongs to the ketopantoate reductase family.</text>
</comment>
<comment type="pathway">
    <text evidence="1 9">Cofactor biosynthesis; (R)-pantothenate biosynthesis; (R)-pantoate from 3-methyl-2-oxobutanoate: step 2/2.</text>
</comment>
<evidence type="ECO:0000256" key="2">
    <source>
        <dbReference type="ARBA" id="ARBA00007870"/>
    </source>
</evidence>
<dbReference type="PANTHER" id="PTHR21708">
    <property type="entry name" value="PROBABLE 2-DEHYDROPANTOATE 2-REDUCTASE"/>
    <property type="match status" value="1"/>
</dbReference>
<dbReference type="RefSeq" id="WP_039477819.1">
    <property type="nucleotide sequence ID" value="NZ_JSYN01000018.1"/>
</dbReference>
<dbReference type="SUPFAM" id="SSF51735">
    <property type="entry name" value="NAD(P)-binding Rossmann-fold domains"/>
    <property type="match status" value="1"/>
</dbReference>
<dbReference type="InterPro" id="IPR013752">
    <property type="entry name" value="KPA_reductase"/>
</dbReference>
<sequence>MAKKVKIVIVGIGGVGGYFGGLLAKKYAGKGAVEIVFVARGEHLQAIKANGLKVLKGDESFTAKPDLATSHFNEIGFADYIIICTKSYGLAQTLDSLKPCIAPQTVLLPLLNGVDAHEIISRHFPENIVLKGCAFIISRLKSAGVIENSGNVQKISFGLDGALGPAVLLLNDICQNAGIEVKCSDKISTAVWEKFIFISPTATATSFYNKTIGEVLLHHSPEVKQLIEEIKSLAQAKGIALSDDISEKTFNTMKSMKYEATSSMHRDYLDQKPETEVESLTGYIVREAAKHGLETPAYTHFYAGLIVK</sequence>
<comment type="catalytic activity">
    <reaction evidence="8 9">
        <text>(R)-pantoate + NADP(+) = 2-dehydropantoate + NADPH + H(+)</text>
        <dbReference type="Rhea" id="RHEA:16233"/>
        <dbReference type="ChEBI" id="CHEBI:11561"/>
        <dbReference type="ChEBI" id="CHEBI:15378"/>
        <dbReference type="ChEBI" id="CHEBI:15980"/>
        <dbReference type="ChEBI" id="CHEBI:57783"/>
        <dbReference type="ChEBI" id="CHEBI:58349"/>
        <dbReference type="EC" id="1.1.1.169"/>
    </reaction>
</comment>
<dbReference type="AlphaFoldDB" id="A0A0C1D6Q9"/>
<proteinExistence type="inferred from homology"/>
<evidence type="ECO:0000313" key="13">
    <source>
        <dbReference type="Proteomes" id="UP000031246"/>
    </source>
</evidence>
<evidence type="ECO:0000256" key="8">
    <source>
        <dbReference type="ARBA" id="ARBA00048793"/>
    </source>
</evidence>
<feature type="domain" description="Ketopantoate reductase C-terminal" evidence="11">
    <location>
        <begin position="187"/>
        <end position="303"/>
    </location>
</feature>
<protein>
    <recommendedName>
        <fullName evidence="4 9">2-dehydropantoate 2-reductase</fullName>
        <ecNumber evidence="3 9">1.1.1.169</ecNumber>
    </recommendedName>
    <alternativeName>
        <fullName evidence="7 9">Ketopantoate reductase</fullName>
    </alternativeName>
</protein>
<keyword evidence="9" id="KW-0566">Pantothenate biosynthesis</keyword>
<evidence type="ECO:0000256" key="9">
    <source>
        <dbReference type="RuleBase" id="RU362068"/>
    </source>
</evidence>
<keyword evidence="6 9" id="KW-0560">Oxidoreductase</keyword>
<comment type="function">
    <text evidence="9">Catalyzes the NADPH-dependent reduction of ketopantoate into pantoic acid.</text>
</comment>
<accession>A0A0C1D6Q9</accession>
<comment type="caution">
    <text evidence="12">The sequence shown here is derived from an EMBL/GenBank/DDBJ whole genome shotgun (WGS) entry which is preliminary data.</text>
</comment>
<dbReference type="InterPro" id="IPR051402">
    <property type="entry name" value="KPR-Related"/>
</dbReference>
<dbReference type="PANTHER" id="PTHR21708:SF26">
    <property type="entry name" value="2-DEHYDROPANTOATE 2-REDUCTASE"/>
    <property type="match status" value="1"/>
</dbReference>
<dbReference type="Pfam" id="PF08546">
    <property type="entry name" value="ApbA_C"/>
    <property type="match status" value="1"/>
</dbReference>
<dbReference type="UniPathway" id="UPA00028">
    <property type="reaction ID" value="UER00004"/>
</dbReference>
<reference evidence="12 13" key="1">
    <citation type="submission" date="2014-10" db="EMBL/GenBank/DDBJ databases">
        <title>Pedobacter Kyungheensis.</title>
        <authorList>
            <person name="Anderson B.M."/>
            <person name="Newman J.D."/>
        </authorList>
    </citation>
    <scope>NUCLEOTIDE SEQUENCE [LARGE SCALE GENOMIC DNA]</scope>
    <source>
        <strain evidence="12 13">KACC 16221</strain>
    </source>
</reference>
<organism evidence="12 13">
    <name type="scientific">Pedobacter kyungheensis</name>
    <dbReference type="NCBI Taxonomy" id="1069985"/>
    <lineage>
        <taxon>Bacteria</taxon>
        <taxon>Pseudomonadati</taxon>
        <taxon>Bacteroidota</taxon>
        <taxon>Sphingobacteriia</taxon>
        <taxon>Sphingobacteriales</taxon>
        <taxon>Sphingobacteriaceae</taxon>
        <taxon>Pedobacter</taxon>
    </lineage>
</organism>
<dbReference type="EC" id="1.1.1.169" evidence="3 9"/>